<name>A0A8S1IQR9_9CHLO</name>
<reference evidence="2" key="1">
    <citation type="submission" date="2020-12" db="EMBL/GenBank/DDBJ databases">
        <authorList>
            <person name="Iha C."/>
        </authorList>
    </citation>
    <scope>NUCLEOTIDE SEQUENCE</scope>
</reference>
<feature type="region of interest" description="Disordered" evidence="1">
    <location>
        <begin position="658"/>
        <end position="695"/>
    </location>
</feature>
<dbReference type="EMBL" id="CAJHUC010000668">
    <property type="protein sequence ID" value="CAD7697500.1"/>
    <property type="molecule type" value="Genomic_DNA"/>
</dbReference>
<feature type="compositionally biased region" description="Basic and acidic residues" evidence="1">
    <location>
        <begin position="97"/>
        <end position="108"/>
    </location>
</feature>
<feature type="region of interest" description="Disordered" evidence="1">
    <location>
        <begin position="543"/>
        <end position="596"/>
    </location>
</feature>
<proteinExistence type="predicted"/>
<evidence type="ECO:0000313" key="2">
    <source>
        <dbReference type="EMBL" id="CAD7697500.1"/>
    </source>
</evidence>
<protein>
    <submittedName>
        <fullName evidence="2">Uncharacterized protein</fullName>
    </submittedName>
</protein>
<feature type="region of interest" description="Disordered" evidence="1">
    <location>
        <begin position="463"/>
        <end position="482"/>
    </location>
</feature>
<dbReference type="AlphaFoldDB" id="A0A8S1IQR9"/>
<accession>A0A8S1IQR9</accession>
<sequence>MAAKRRAALDGDASRKRMRGAETQGKSFDAGAGKVVLRDWPSTSPEIDHMGVGEWADRFYAILDDLPNGTPQGIGAALRTSKAGLFHLPGSASTQLPRKDVSAGRKGSDAPTAERSAAEAASFWNEGQWKEFLHGLDLGQDRLCSGGKGRPSPTEEKGTGSSCLTWDVRSTTDDTRQLLWSLPGAPSWRPPKVPFPTLPTPQIQQHQLPDVHRSASLDGTPSTFFSGPASTSDWRRPACTPAHPNSSMQMQQPQQHSCPSSNKQTQNNQQQAGANTNTILWVQQPGQQNAQVTPCTARGITGGGSCASLGAVHLATGSNSAATGAEIGGAGGIQCAGWRDPGWVTERLETDSSCSRPVPGGAAQKARVGCPSASNGVPGMRQGTAWNEPAGISDKSLGTYQGFRNGQGQGRASHAATNCRDRNTRNLEGQWKGDVLKSDATASSSEQAETGKVKGAWASRPQNLQQNQPAGPWASAPHCQATSTAPVPWQGAAGDVARGTVNPQSVHLQTKQGRDRCAVVETRWQDSKAAGTLMLKQARMARASARRQAPETQQGSQRGQGCNGLGNACTDGDRVSKNEQMSVSAPNQDLSASSASREAGNQEMCVGLVWQLGQAGRQENVRCPWTGAPNPGHQAPHLDGRLSAGAKGPRNGYMPFRQQHHGSVPRGPGPMVQQQRGGSAAGGPRPMVPQQGGHGHSAQARQAMLGPGVPGGRGVWGAGAVQPMCGRGPEYPGGRQLSDLPTGHGRMGGGQLMKCPLCGASFNRRADDAGNSLCELCQESVMSDF</sequence>
<keyword evidence="3" id="KW-1185">Reference proteome</keyword>
<feature type="compositionally biased region" description="Polar residues" evidence="1">
    <location>
        <begin position="578"/>
        <end position="596"/>
    </location>
</feature>
<organism evidence="2 3">
    <name type="scientific">Ostreobium quekettii</name>
    <dbReference type="NCBI Taxonomy" id="121088"/>
    <lineage>
        <taxon>Eukaryota</taxon>
        <taxon>Viridiplantae</taxon>
        <taxon>Chlorophyta</taxon>
        <taxon>core chlorophytes</taxon>
        <taxon>Ulvophyceae</taxon>
        <taxon>TCBD clade</taxon>
        <taxon>Bryopsidales</taxon>
        <taxon>Ostreobineae</taxon>
        <taxon>Ostreobiaceae</taxon>
        <taxon>Ostreobium</taxon>
    </lineage>
</organism>
<feature type="compositionally biased region" description="Pro residues" evidence="1">
    <location>
        <begin position="188"/>
        <end position="199"/>
    </location>
</feature>
<feature type="compositionally biased region" description="Polar residues" evidence="1">
    <location>
        <begin position="396"/>
        <end position="406"/>
    </location>
</feature>
<comment type="caution">
    <text evidence="2">The sequence shown here is derived from an EMBL/GenBank/DDBJ whole genome shotgun (WGS) entry which is preliminary data.</text>
</comment>
<evidence type="ECO:0000256" key="1">
    <source>
        <dbReference type="SAM" id="MobiDB-lite"/>
    </source>
</evidence>
<evidence type="ECO:0000313" key="3">
    <source>
        <dbReference type="Proteomes" id="UP000708148"/>
    </source>
</evidence>
<feature type="compositionally biased region" description="Low complexity" evidence="1">
    <location>
        <begin position="243"/>
        <end position="272"/>
    </location>
</feature>
<feature type="region of interest" description="Disordered" evidence="1">
    <location>
        <begin position="89"/>
        <end position="112"/>
    </location>
</feature>
<feature type="region of interest" description="Disordered" evidence="1">
    <location>
        <begin position="182"/>
        <end position="272"/>
    </location>
</feature>
<gene>
    <name evidence="2" type="ORF">OSTQU699_LOCUS2861</name>
</gene>
<feature type="region of interest" description="Disordered" evidence="1">
    <location>
        <begin position="351"/>
        <end position="373"/>
    </location>
</feature>
<feature type="compositionally biased region" description="Polar residues" evidence="1">
    <location>
        <begin position="550"/>
        <end position="560"/>
    </location>
</feature>
<feature type="region of interest" description="Disordered" evidence="1">
    <location>
        <begin position="386"/>
        <end position="457"/>
    </location>
</feature>
<dbReference type="Proteomes" id="UP000708148">
    <property type="component" value="Unassembled WGS sequence"/>
</dbReference>
<feature type="compositionally biased region" description="Polar residues" evidence="1">
    <location>
        <begin position="217"/>
        <end position="232"/>
    </location>
</feature>
<feature type="region of interest" description="Disordered" evidence="1">
    <location>
        <begin position="1"/>
        <end position="28"/>
    </location>
</feature>
<feature type="region of interest" description="Disordered" evidence="1">
    <location>
        <begin position="144"/>
        <end position="166"/>
    </location>
</feature>